<proteinExistence type="predicted"/>
<evidence type="ECO:0000313" key="4">
    <source>
        <dbReference type="EMBL" id="CAB9498048.1"/>
    </source>
</evidence>
<dbReference type="InterPro" id="IPR050955">
    <property type="entry name" value="Plant_Biomass_Hydrol_Est"/>
</dbReference>
<dbReference type="SUPFAM" id="SSF53474">
    <property type="entry name" value="alpha/beta-Hydrolases"/>
    <property type="match status" value="1"/>
</dbReference>
<dbReference type="GO" id="GO:0016787">
    <property type="term" value="F:hydrolase activity"/>
    <property type="evidence" value="ECO:0007669"/>
    <property type="project" value="UniProtKB-KW"/>
</dbReference>
<keyword evidence="3" id="KW-0812">Transmembrane</keyword>
<comment type="caution">
    <text evidence="4">The sequence shown here is derived from an EMBL/GenBank/DDBJ whole genome shotgun (WGS) entry which is preliminary data.</text>
</comment>
<evidence type="ECO:0000256" key="3">
    <source>
        <dbReference type="SAM" id="Phobius"/>
    </source>
</evidence>
<name>A0A9N8D7X1_9STRA</name>
<gene>
    <name evidence="4" type="ORF">SEMRO_30_G019900.1</name>
</gene>
<dbReference type="PANTHER" id="PTHR43037:SF5">
    <property type="entry name" value="FERULOYL ESTERASE"/>
    <property type="match status" value="1"/>
</dbReference>
<keyword evidence="3" id="KW-0472">Membrane</keyword>
<keyword evidence="3" id="KW-1133">Transmembrane helix</keyword>
<evidence type="ECO:0000256" key="2">
    <source>
        <dbReference type="ARBA" id="ARBA00022801"/>
    </source>
</evidence>
<feature type="transmembrane region" description="Helical" evidence="3">
    <location>
        <begin position="348"/>
        <end position="369"/>
    </location>
</feature>
<dbReference type="AlphaFoldDB" id="A0A9N8D7X1"/>
<dbReference type="Gene3D" id="3.40.50.1820">
    <property type="entry name" value="alpha/beta hydrolase"/>
    <property type="match status" value="1"/>
</dbReference>
<evidence type="ECO:0000256" key="1">
    <source>
        <dbReference type="ARBA" id="ARBA00022729"/>
    </source>
</evidence>
<reference evidence="4" key="1">
    <citation type="submission" date="2020-06" db="EMBL/GenBank/DDBJ databases">
        <authorList>
            <consortium name="Plant Systems Biology data submission"/>
        </authorList>
    </citation>
    <scope>NUCLEOTIDE SEQUENCE</scope>
    <source>
        <strain evidence="4">D6</strain>
    </source>
</reference>
<sequence length="395" mass="43624">MSEAPLVCGEPVVRTILLEEGCRKECQRKYMFYLPKAACGPNNSVGSSTTEAVGRLPLVFTIHCLGCSMQTFQFWSEVAEAYNFVWVNPEGLKHSFNAGGESCCGYALEQGIDDLGFLKGILSQVTGEYPSLLSSNYVYATGWSNGGYMVSYAAPLFRAIAPISGYHLDSVKLEERMITHEKPVSLFLHHSQDDPMVQMTGCCTDSTMPRCCCGISQHLDQCTSVEAHVSVWATNFNHCGSKTKVSYSVQDQVTCYTFEECGQNVNTTYCIYQNKKHFNRPSFEQAFPMTQGTADFFARDACSAPGGVWNGAQRTCACPSGASGTYCSERLLQEGKKERENSISPAPILMFLGLALVLVGSYYLVTTLFRRFRKGSLKRYSKVSTSDVELQQLEG</sequence>
<organism evidence="4 5">
    <name type="scientific">Seminavis robusta</name>
    <dbReference type="NCBI Taxonomy" id="568900"/>
    <lineage>
        <taxon>Eukaryota</taxon>
        <taxon>Sar</taxon>
        <taxon>Stramenopiles</taxon>
        <taxon>Ochrophyta</taxon>
        <taxon>Bacillariophyta</taxon>
        <taxon>Bacillariophyceae</taxon>
        <taxon>Bacillariophycidae</taxon>
        <taxon>Naviculales</taxon>
        <taxon>Naviculaceae</taxon>
        <taxon>Seminavis</taxon>
    </lineage>
</organism>
<evidence type="ECO:0000313" key="5">
    <source>
        <dbReference type="Proteomes" id="UP001153069"/>
    </source>
</evidence>
<keyword evidence="5" id="KW-1185">Reference proteome</keyword>
<dbReference type="InterPro" id="IPR029058">
    <property type="entry name" value="AB_hydrolase_fold"/>
</dbReference>
<keyword evidence="2" id="KW-0378">Hydrolase</keyword>
<dbReference type="Proteomes" id="UP001153069">
    <property type="component" value="Unassembled WGS sequence"/>
</dbReference>
<accession>A0A9N8D7X1</accession>
<protein>
    <submittedName>
        <fullName evidence="4">Polyhydroxybutyrate depolymerase</fullName>
    </submittedName>
</protein>
<keyword evidence="1" id="KW-0732">Signal</keyword>
<dbReference type="OrthoDB" id="424610at2759"/>
<dbReference type="PANTHER" id="PTHR43037">
    <property type="entry name" value="UNNAMED PRODUCT-RELATED"/>
    <property type="match status" value="1"/>
</dbReference>
<dbReference type="EMBL" id="CAICTM010000030">
    <property type="protein sequence ID" value="CAB9498048.1"/>
    <property type="molecule type" value="Genomic_DNA"/>
</dbReference>